<gene>
    <name evidence="8" type="ORF">IWW36_001182</name>
</gene>
<evidence type="ECO:0000256" key="5">
    <source>
        <dbReference type="PROSITE-ProRule" id="PRU00042"/>
    </source>
</evidence>
<keyword evidence="3 5" id="KW-0863">Zinc-finger</keyword>
<keyword evidence="9" id="KW-1185">Reference proteome</keyword>
<sequence length="308" mass="33541">MNNIEFNSDGTVRRASVQLPYSSTSIASAWYTPLAVDQHSGLRQMQTQFPMSSPMSSPPQCPAPSLASYPQITYSSLAQLSVPSADTSVPSVFVYPSQVPTPSTLYAEFLKDLELAFSTPQPSSQLTAQPPAAKSAAKPAVQADPVAKPAEKPGPAKKRKQSTSPSEDTSPCRDGEAAKHKKKAPYVCSNCGSSFTRPSSIIVHMRTHTGEKPFRCPYPGCDKTFSVRSNQRRHSRLHSNPSMRSRRRQSCQETCAFSCGLPMPLWCPTPHDLSGDLALGNLSYYPTHLSTAIYSRSFSISTYANTQI</sequence>
<dbReference type="FunFam" id="3.30.160.60:FF:000125">
    <property type="entry name" value="Putative zinc finger protein 143"/>
    <property type="match status" value="1"/>
</dbReference>
<dbReference type="GO" id="GO:0000978">
    <property type="term" value="F:RNA polymerase II cis-regulatory region sequence-specific DNA binding"/>
    <property type="evidence" value="ECO:0007669"/>
    <property type="project" value="TreeGrafter"/>
</dbReference>
<dbReference type="Gene3D" id="3.30.160.60">
    <property type="entry name" value="Classic Zinc Finger"/>
    <property type="match status" value="2"/>
</dbReference>
<dbReference type="SUPFAM" id="SSF57667">
    <property type="entry name" value="beta-beta-alpha zinc fingers"/>
    <property type="match status" value="1"/>
</dbReference>
<dbReference type="AlphaFoldDB" id="A0A9W8I9I2"/>
<dbReference type="SMART" id="SM00355">
    <property type="entry name" value="ZnF_C2H2"/>
    <property type="match status" value="2"/>
</dbReference>
<evidence type="ECO:0000313" key="9">
    <source>
        <dbReference type="Proteomes" id="UP001139887"/>
    </source>
</evidence>
<evidence type="ECO:0000256" key="2">
    <source>
        <dbReference type="ARBA" id="ARBA00022737"/>
    </source>
</evidence>
<protein>
    <recommendedName>
        <fullName evidence="7">C2H2-type domain-containing protein</fullName>
    </recommendedName>
</protein>
<dbReference type="InterPro" id="IPR013087">
    <property type="entry name" value="Znf_C2H2_type"/>
</dbReference>
<dbReference type="PROSITE" id="PS00028">
    <property type="entry name" value="ZINC_FINGER_C2H2_1"/>
    <property type="match status" value="2"/>
</dbReference>
<feature type="domain" description="C2H2-type" evidence="7">
    <location>
        <begin position="214"/>
        <end position="243"/>
    </location>
</feature>
<accession>A0A9W8I9I2</accession>
<evidence type="ECO:0000256" key="3">
    <source>
        <dbReference type="ARBA" id="ARBA00022771"/>
    </source>
</evidence>
<organism evidence="8 9">
    <name type="scientific">Coemansia brasiliensis</name>
    <dbReference type="NCBI Taxonomy" id="2650707"/>
    <lineage>
        <taxon>Eukaryota</taxon>
        <taxon>Fungi</taxon>
        <taxon>Fungi incertae sedis</taxon>
        <taxon>Zoopagomycota</taxon>
        <taxon>Kickxellomycotina</taxon>
        <taxon>Kickxellomycetes</taxon>
        <taxon>Kickxellales</taxon>
        <taxon>Kickxellaceae</taxon>
        <taxon>Coemansia</taxon>
    </lineage>
</organism>
<dbReference type="FunFam" id="3.30.160.60:FF:000478">
    <property type="entry name" value="Zinc finger protein 133"/>
    <property type="match status" value="1"/>
</dbReference>
<comment type="caution">
    <text evidence="8">The sequence shown here is derived from an EMBL/GenBank/DDBJ whole genome shotgun (WGS) entry which is preliminary data.</text>
</comment>
<dbReference type="OrthoDB" id="6077919at2759"/>
<dbReference type="PROSITE" id="PS50157">
    <property type="entry name" value="ZINC_FINGER_C2H2_2"/>
    <property type="match status" value="2"/>
</dbReference>
<dbReference type="GO" id="GO:0008270">
    <property type="term" value="F:zinc ion binding"/>
    <property type="evidence" value="ECO:0007669"/>
    <property type="project" value="UniProtKB-KW"/>
</dbReference>
<dbReference type="Proteomes" id="UP001139887">
    <property type="component" value="Unassembled WGS sequence"/>
</dbReference>
<keyword evidence="1" id="KW-0479">Metal-binding</keyword>
<evidence type="ECO:0000313" key="8">
    <source>
        <dbReference type="EMBL" id="KAJ2851285.1"/>
    </source>
</evidence>
<keyword evidence="4" id="KW-0862">Zinc</keyword>
<dbReference type="Pfam" id="PF00096">
    <property type="entry name" value="zf-C2H2"/>
    <property type="match status" value="2"/>
</dbReference>
<name>A0A9W8I9I2_9FUNG</name>
<evidence type="ECO:0000256" key="6">
    <source>
        <dbReference type="SAM" id="MobiDB-lite"/>
    </source>
</evidence>
<dbReference type="EMBL" id="JANBUW010000014">
    <property type="protein sequence ID" value="KAJ2851285.1"/>
    <property type="molecule type" value="Genomic_DNA"/>
</dbReference>
<dbReference type="GO" id="GO:0000981">
    <property type="term" value="F:DNA-binding transcription factor activity, RNA polymerase II-specific"/>
    <property type="evidence" value="ECO:0007669"/>
    <property type="project" value="TreeGrafter"/>
</dbReference>
<proteinExistence type="predicted"/>
<evidence type="ECO:0000256" key="1">
    <source>
        <dbReference type="ARBA" id="ARBA00022723"/>
    </source>
</evidence>
<dbReference type="PANTHER" id="PTHR23235">
    <property type="entry name" value="KRUEPPEL-LIKE TRANSCRIPTION FACTOR"/>
    <property type="match status" value="1"/>
</dbReference>
<feature type="compositionally biased region" description="Low complexity" evidence="6">
    <location>
        <begin position="128"/>
        <end position="143"/>
    </location>
</feature>
<evidence type="ECO:0000259" key="7">
    <source>
        <dbReference type="PROSITE" id="PS50157"/>
    </source>
</evidence>
<dbReference type="PANTHER" id="PTHR23235:SF120">
    <property type="entry name" value="KRUPPEL-LIKE FACTOR 15"/>
    <property type="match status" value="1"/>
</dbReference>
<feature type="domain" description="C2H2-type" evidence="7">
    <location>
        <begin position="186"/>
        <end position="213"/>
    </location>
</feature>
<dbReference type="InterPro" id="IPR036236">
    <property type="entry name" value="Znf_C2H2_sf"/>
</dbReference>
<keyword evidence="2" id="KW-0677">Repeat</keyword>
<evidence type="ECO:0000256" key="4">
    <source>
        <dbReference type="ARBA" id="ARBA00022833"/>
    </source>
</evidence>
<feature type="region of interest" description="Disordered" evidence="6">
    <location>
        <begin position="121"/>
        <end position="178"/>
    </location>
</feature>
<reference evidence="8" key="1">
    <citation type="submission" date="2022-07" db="EMBL/GenBank/DDBJ databases">
        <title>Phylogenomic reconstructions and comparative analyses of Kickxellomycotina fungi.</title>
        <authorList>
            <person name="Reynolds N.K."/>
            <person name="Stajich J.E."/>
            <person name="Barry K."/>
            <person name="Grigoriev I.V."/>
            <person name="Crous P."/>
            <person name="Smith M.E."/>
        </authorList>
    </citation>
    <scope>NUCLEOTIDE SEQUENCE</scope>
    <source>
        <strain evidence="8">NRRL 1566</strain>
    </source>
</reference>